<keyword evidence="4" id="KW-1185">Reference proteome</keyword>
<evidence type="ECO:0000256" key="1">
    <source>
        <dbReference type="SAM" id="MobiDB-lite"/>
    </source>
</evidence>
<protein>
    <submittedName>
        <fullName evidence="2">Uncharacterized protein</fullName>
    </submittedName>
</protein>
<organism evidence="2 4">
    <name type="scientific">Didymodactylos carnosus</name>
    <dbReference type="NCBI Taxonomy" id="1234261"/>
    <lineage>
        <taxon>Eukaryota</taxon>
        <taxon>Metazoa</taxon>
        <taxon>Spiralia</taxon>
        <taxon>Gnathifera</taxon>
        <taxon>Rotifera</taxon>
        <taxon>Eurotatoria</taxon>
        <taxon>Bdelloidea</taxon>
        <taxon>Philodinida</taxon>
        <taxon>Philodinidae</taxon>
        <taxon>Didymodactylos</taxon>
    </lineage>
</organism>
<proteinExistence type="predicted"/>
<feature type="compositionally biased region" description="Polar residues" evidence="1">
    <location>
        <begin position="30"/>
        <end position="46"/>
    </location>
</feature>
<feature type="region of interest" description="Disordered" evidence="1">
    <location>
        <begin position="30"/>
        <end position="56"/>
    </location>
</feature>
<accession>A0A815WZJ3</accession>
<dbReference type="Proteomes" id="UP000681722">
    <property type="component" value="Unassembled WGS sequence"/>
</dbReference>
<evidence type="ECO:0000313" key="4">
    <source>
        <dbReference type="Proteomes" id="UP000663829"/>
    </source>
</evidence>
<dbReference type="EMBL" id="CAJNOQ010026977">
    <property type="protein sequence ID" value="CAF1549934.1"/>
    <property type="molecule type" value="Genomic_DNA"/>
</dbReference>
<dbReference type="Proteomes" id="UP000663829">
    <property type="component" value="Unassembled WGS sequence"/>
</dbReference>
<dbReference type="EMBL" id="CAJOBC010092646">
    <property type="protein sequence ID" value="CAF4410842.1"/>
    <property type="molecule type" value="Genomic_DNA"/>
</dbReference>
<evidence type="ECO:0000313" key="2">
    <source>
        <dbReference type="EMBL" id="CAF1549934.1"/>
    </source>
</evidence>
<gene>
    <name evidence="2" type="ORF">GPM918_LOCUS39143</name>
    <name evidence="3" type="ORF">SRO942_LOCUS39996</name>
</gene>
<feature type="non-terminal residue" evidence="2">
    <location>
        <position position="259"/>
    </location>
</feature>
<evidence type="ECO:0000313" key="3">
    <source>
        <dbReference type="EMBL" id="CAF4410842.1"/>
    </source>
</evidence>
<dbReference type="AlphaFoldDB" id="A0A815WZJ3"/>
<name>A0A815WZJ3_9BILA</name>
<comment type="caution">
    <text evidence="2">The sequence shown here is derived from an EMBL/GenBank/DDBJ whole genome shotgun (WGS) entry which is preliminary data.</text>
</comment>
<feature type="non-terminal residue" evidence="2">
    <location>
        <position position="1"/>
    </location>
</feature>
<sequence length="259" mass="29086">FDNAEHIHVFQPFKNDNKKVFYEEFRPANSDTSSKATKTLSSNKSQQRQKRDIQMHTSTPFTTTVISLTTIPVTNVSSLYTSQVVQYSNISQTTSPYDVLSFTISNEAAERWANLIAMHDEELIPVDFMARQMIVDEGPTIDGSATIDGSGDADKGYMSLGQSYYQRDMTGTTFNDLTQAIVAPLWSNISYIPNYSNIVVSFYNTSNSSIDSISDVVNQTLIQACPTLVCSSLNDNLMKIMRVKWSNLRYELNNGSIWD</sequence>
<reference evidence="2" key="1">
    <citation type="submission" date="2021-02" db="EMBL/GenBank/DDBJ databases">
        <authorList>
            <person name="Nowell W R."/>
        </authorList>
    </citation>
    <scope>NUCLEOTIDE SEQUENCE</scope>
</reference>